<name>A0A1J0KVF0_9GAMM</name>
<proteinExistence type="predicted"/>
<keyword evidence="2" id="KW-1185">Reference proteome</keyword>
<dbReference type="Proteomes" id="UP000182521">
    <property type="component" value="Chromosome"/>
</dbReference>
<dbReference type="RefSeq" id="WP_071663312.1">
    <property type="nucleotide sequence ID" value="NZ_CP009654.1"/>
</dbReference>
<organism evidence="1 2">
    <name type="scientific">Francisella frigiditurris</name>
    <dbReference type="NCBI Taxonomy" id="1542390"/>
    <lineage>
        <taxon>Bacteria</taxon>
        <taxon>Pseudomonadati</taxon>
        <taxon>Pseudomonadota</taxon>
        <taxon>Gammaproteobacteria</taxon>
        <taxon>Thiotrichales</taxon>
        <taxon>Francisellaceae</taxon>
        <taxon>Francisella</taxon>
    </lineage>
</organism>
<gene>
    <name evidence="1" type="ORF">KX01_301</name>
</gene>
<accession>A0A1J0KVF0</accession>
<protein>
    <submittedName>
        <fullName evidence="1">Uncharacterized protein</fullName>
    </submittedName>
</protein>
<sequence>MIYIDLEKIYETYSFVKNKIELEYRSRLEKIYKLILEDYKSTFYIDLGNSLKISFVLNENLNSVGIEIPWVFKDYMPKGIYPNQMIIFCVYIIFSNHQVLKKYPNIAYIKFIKVIEKNINQVYENTINNSDNKLYSYFKNKSDIWSKLHTRIYSSYIYDDFYLNGSHNHLQDHPFYKLVLRIIRSFNVQSVIYSIDFKKNNIEEKINEISYFVHDHHLMTVYDSKQLFHNRNVYNSFESNVQSMHRMSSKLVIKNSMRDIKEIRNYIELSRYYNTYDKSEIAHIAQLERIILKELYFYKNHYAQSLKSDVLYGFIGFSYKAKDMYEAISSIIECFQYKLRDRKKNLDLNQYMNMLISSDLSRSIEEKISTKESIVSIFRKVGL</sequence>
<evidence type="ECO:0000313" key="1">
    <source>
        <dbReference type="EMBL" id="APC97650.1"/>
    </source>
</evidence>
<dbReference type="AlphaFoldDB" id="A0A1J0KVF0"/>
<dbReference type="KEGG" id="frc:KX01_301"/>
<reference evidence="2" key="1">
    <citation type="submission" date="2014-10" db="EMBL/GenBank/DDBJ databases">
        <authorList>
            <person name="Kuske C.R."/>
            <person name="Challacombe J.F."/>
            <person name="Daligault H.E."/>
            <person name="Davenport K.W."/>
            <person name="Johnson S.L."/>
            <person name="Siddaramappa S."/>
            <person name="Petersen J.M."/>
        </authorList>
    </citation>
    <scope>NUCLEOTIDE SEQUENCE [LARGE SCALE GENOMIC DNA]</scope>
    <source>
        <strain evidence="2">CA97-1460</strain>
    </source>
</reference>
<dbReference type="EMBL" id="CP009654">
    <property type="protein sequence ID" value="APC97650.1"/>
    <property type="molecule type" value="Genomic_DNA"/>
</dbReference>
<evidence type="ECO:0000313" key="2">
    <source>
        <dbReference type="Proteomes" id="UP000182521"/>
    </source>
</evidence>